<organism evidence="1 2">
    <name type="scientific">Paenibacillus spongiae</name>
    <dbReference type="NCBI Taxonomy" id="2909671"/>
    <lineage>
        <taxon>Bacteria</taxon>
        <taxon>Bacillati</taxon>
        <taxon>Bacillota</taxon>
        <taxon>Bacilli</taxon>
        <taxon>Bacillales</taxon>
        <taxon>Paenibacillaceae</taxon>
        <taxon>Paenibacillus</taxon>
    </lineage>
</organism>
<reference evidence="1" key="1">
    <citation type="submission" date="2022-01" db="EMBL/GenBank/DDBJ databases">
        <title>Paenibacillus spongiae sp. nov., isolated from marine sponge.</title>
        <authorList>
            <person name="Li Z."/>
            <person name="Zhang M."/>
        </authorList>
    </citation>
    <scope>NUCLEOTIDE SEQUENCE</scope>
    <source>
        <strain evidence="1">PHS-Z3</strain>
    </source>
</reference>
<evidence type="ECO:0000313" key="2">
    <source>
        <dbReference type="Proteomes" id="UP001057877"/>
    </source>
</evidence>
<sequence length="126" mass="13486">MGKEAVFELKQSQIRPVIAPSFELPLAVLLLPAIQEGGQIDITIEVGWVKPSLADSGELELVLRRGTVVGPELLRSLEICQTQAISSLVHTVPVGGGIEEPLVLTIRSLNSKAIVTGPIRMKASVR</sequence>
<name>A0ABY5SCJ9_9BACL</name>
<dbReference type="EMBL" id="CP091430">
    <property type="protein sequence ID" value="UVI31687.1"/>
    <property type="molecule type" value="Genomic_DNA"/>
</dbReference>
<evidence type="ECO:0000313" key="1">
    <source>
        <dbReference type="EMBL" id="UVI31687.1"/>
    </source>
</evidence>
<dbReference type="Proteomes" id="UP001057877">
    <property type="component" value="Chromosome"/>
</dbReference>
<gene>
    <name evidence="1" type="ORF">L1F29_07680</name>
</gene>
<proteinExistence type="predicted"/>
<protein>
    <submittedName>
        <fullName evidence="1">Uncharacterized protein</fullName>
    </submittedName>
</protein>
<dbReference type="RefSeq" id="WP_258387749.1">
    <property type="nucleotide sequence ID" value="NZ_CP091430.1"/>
</dbReference>
<keyword evidence="2" id="KW-1185">Reference proteome</keyword>
<accession>A0ABY5SCJ9</accession>